<reference evidence="3" key="1">
    <citation type="submission" date="2022-11" db="UniProtKB">
        <authorList>
            <consortium name="WormBaseParasite"/>
        </authorList>
    </citation>
    <scope>IDENTIFICATION</scope>
</reference>
<evidence type="ECO:0000313" key="3">
    <source>
        <dbReference type="WBParaSite" id="nRc.2.0.1.t09656-RA"/>
    </source>
</evidence>
<dbReference type="AlphaFoldDB" id="A0A915I708"/>
<accession>A0A915I708</accession>
<dbReference type="WBParaSite" id="nRc.2.0.1.t09656-RA">
    <property type="protein sequence ID" value="nRc.2.0.1.t09656-RA"/>
    <property type="gene ID" value="nRc.2.0.1.g09656"/>
</dbReference>
<evidence type="ECO:0000313" key="2">
    <source>
        <dbReference type="Proteomes" id="UP000887565"/>
    </source>
</evidence>
<keyword evidence="2" id="KW-1185">Reference proteome</keyword>
<name>A0A915I708_ROMCU</name>
<protein>
    <submittedName>
        <fullName evidence="3">Uncharacterized protein</fullName>
    </submittedName>
</protein>
<dbReference type="Proteomes" id="UP000887565">
    <property type="component" value="Unplaced"/>
</dbReference>
<evidence type="ECO:0000256" key="1">
    <source>
        <dbReference type="SAM" id="MobiDB-lite"/>
    </source>
</evidence>
<feature type="region of interest" description="Disordered" evidence="1">
    <location>
        <begin position="1"/>
        <end position="31"/>
    </location>
</feature>
<proteinExistence type="predicted"/>
<sequence>MVTPTPTLANGDPPSSGHKTKTTGPKVGEPKIQSVFQHEIKASEQKRYASGPTPRIKPYILVC</sequence>
<organism evidence="2 3">
    <name type="scientific">Romanomermis culicivorax</name>
    <name type="common">Nematode worm</name>
    <dbReference type="NCBI Taxonomy" id="13658"/>
    <lineage>
        <taxon>Eukaryota</taxon>
        <taxon>Metazoa</taxon>
        <taxon>Ecdysozoa</taxon>
        <taxon>Nematoda</taxon>
        <taxon>Enoplea</taxon>
        <taxon>Dorylaimia</taxon>
        <taxon>Mermithida</taxon>
        <taxon>Mermithoidea</taxon>
        <taxon>Mermithidae</taxon>
        <taxon>Romanomermis</taxon>
    </lineage>
</organism>